<sequence length="321" mass="31543">MTRLLGIDLGGTGARVAILRADGSAPAEVLQADGVRVGPGGSNAASVALDLVRRALTDSADDATPPAGIGIGASGLASLVTDHDGLLARVAHATGCPRVAVAADAVTAHLGALGGAPGAVLAVGTGAIALGTDFVDRWVRVGGWGHLYDDRGSGAWIGIRGLEAGIRAFDRIDPAGEALRAAAVGRFGPEPTWTALLTREDRAGALAGFARDVAGLADAGDAEAGRIVREAGRLAGETLAAALQPGVPRVAAATGGLLAAPGGYRAALEDEFARLAPDADLRAPAGAPLDGAIRLAALAAAGAAPTTRAPFLWTTPAAAGA</sequence>
<comment type="caution">
    <text evidence="2">The sequence shown here is derived from an EMBL/GenBank/DDBJ whole genome shotgun (WGS) entry which is preliminary data.</text>
</comment>
<dbReference type="InterPro" id="IPR002731">
    <property type="entry name" value="ATPase_BadF"/>
</dbReference>
<keyword evidence="3" id="KW-1185">Reference proteome</keyword>
<dbReference type="EMBL" id="JBHSJC010000001">
    <property type="protein sequence ID" value="MFC4827540.1"/>
    <property type="molecule type" value="Genomic_DNA"/>
</dbReference>
<gene>
    <name evidence="2" type="ORF">ACFPER_01990</name>
</gene>
<evidence type="ECO:0000313" key="2">
    <source>
        <dbReference type="EMBL" id="MFC4827540.1"/>
    </source>
</evidence>
<dbReference type="Gene3D" id="3.30.420.40">
    <property type="match status" value="2"/>
</dbReference>
<evidence type="ECO:0000259" key="1">
    <source>
        <dbReference type="Pfam" id="PF01869"/>
    </source>
</evidence>
<dbReference type="InterPro" id="IPR052519">
    <property type="entry name" value="Euk-type_GlcNAc_Kinase"/>
</dbReference>
<evidence type="ECO:0000313" key="3">
    <source>
        <dbReference type="Proteomes" id="UP001595960"/>
    </source>
</evidence>
<dbReference type="PANTHER" id="PTHR43190">
    <property type="entry name" value="N-ACETYL-D-GLUCOSAMINE KINASE"/>
    <property type="match status" value="1"/>
</dbReference>
<feature type="domain" description="ATPase BadF/BadG/BcrA/BcrD type" evidence="1">
    <location>
        <begin position="5"/>
        <end position="238"/>
    </location>
</feature>
<proteinExistence type="predicted"/>
<dbReference type="PANTHER" id="PTHR43190:SF3">
    <property type="entry name" value="N-ACETYL-D-GLUCOSAMINE KINASE"/>
    <property type="match status" value="1"/>
</dbReference>
<dbReference type="Pfam" id="PF01869">
    <property type="entry name" value="BcrAD_BadFG"/>
    <property type="match status" value="1"/>
</dbReference>
<accession>A0ABV9R5E9</accession>
<dbReference type="InterPro" id="IPR043129">
    <property type="entry name" value="ATPase_NBD"/>
</dbReference>
<reference evidence="3" key="1">
    <citation type="journal article" date="2019" name="Int. J. Syst. Evol. Microbiol.">
        <title>The Global Catalogue of Microorganisms (GCM) 10K type strain sequencing project: providing services to taxonomists for standard genome sequencing and annotation.</title>
        <authorList>
            <consortium name="The Broad Institute Genomics Platform"/>
            <consortium name="The Broad Institute Genome Sequencing Center for Infectious Disease"/>
            <person name="Wu L."/>
            <person name="Ma J."/>
        </authorList>
    </citation>
    <scope>NUCLEOTIDE SEQUENCE [LARGE SCALE GENOMIC DNA]</scope>
    <source>
        <strain evidence="3">CGMCC 1.12192</strain>
    </source>
</reference>
<dbReference type="SUPFAM" id="SSF53067">
    <property type="entry name" value="Actin-like ATPase domain"/>
    <property type="match status" value="2"/>
</dbReference>
<dbReference type="Proteomes" id="UP001595960">
    <property type="component" value="Unassembled WGS sequence"/>
</dbReference>
<protein>
    <submittedName>
        <fullName evidence="2">BadF/BadG/BcrA/BcrD ATPase family protein</fullName>
    </submittedName>
</protein>
<organism evidence="2 3">
    <name type="scientific">Agromyces aurantiacus</name>
    <dbReference type="NCBI Taxonomy" id="165814"/>
    <lineage>
        <taxon>Bacteria</taxon>
        <taxon>Bacillati</taxon>
        <taxon>Actinomycetota</taxon>
        <taxon>Actinomycetes</taxon>
        <taxon>Micrococcales</taxon>
        <taxon>Microbacteriaceae</taxon>
        <taxon>Agromyces</taxon>
    </lineage>
</organism>
<name>A0ABV9R5E9_9MICO</name>
<dbReference type="RefSeq" id="WP_204395596.1">
    <property type="nucleotide sequence ID" value="NZ_JAFBBW010000001.1"/>
</dbReference>